<dbReference type="InterPro" id="IPR052348">
    <property type="entry name" value="Metallopeptidase_M50B"/>
</dbReference>
<evidence type="ECO:0000256" key="6">
    <source>
        <dbReference type="ARBA" id="ARBA00022692"/>
    </source>
</evidence>
<keyword evidence="9" id="KW-0862">Zinc</keyword>
<keyword evidence="10 13" id="KW-1133">Transmembrane helix</keyword>
<comment type="subcellular location">
    <subcellularLocation>
        <location evidence="2">Cell membrane</location>
        <topology evidence="2">Multi-pass membrane protein</topology>
    </subcellularLocation>
</comment>
<evidence type="ECO:0000256" key="5">
    <source>
        <dbReference type="ARBA" id="ARBA00022670"/>
    </source>
</evidence>
<feature type="transmembrane region" description="Helical" evidence="13">
    <location>
        <begin position="46"/>
        <end position="70"/>
    </location>
</feature>
<keyword evidence="12 13" id="KW-0472">Membrane</keyword>
<name>A0A6I4MN40_9ACTN</name>
<proteinExistence type="inferred from homology"/>
<evidence type="ECO:0000256" key="1">
    <source>
        <dbReference type="ARBA" id="ARBA00001947"/>
    </source>
</evidence>
<dbReference type="GO" id="GO:0008237">
    <property type="term" value="F:metallopeptidase activity"/>
    <property type="evidence" value="ECO:0007669"/>
    <property type="project" value="UniProtKB-KW"/>
</dbReference>
<evidence type="ECO:0000256" key="11">
    <source>
        <dbReference type="ARBA" id="ARBA00023049"/>
    </source>
</evidence>
<evidence type="ECO:0000313" key="14">
    <source>
        <dbReference type="EMBL" id="MWA06105.1"/>
    </source>
</evidence>
<evidence type="ECO:0000256" key="8">
    <source>
        <dbReference type="ARBA" id="ARBA00022801"/>
    </source>
</evidence>
<accession>A0A6I4MN40</accession>
<keyword evidence="6 13" id="KW-0812">Transmembrane</keyword>
<evidence type="ECO:0000256" key="12">
    <source>
        <dbReference type="ARBA" id="ARBA00023136"/>
    </source>
</evidence>
<feature type="transmembrane region" description="Helical" evidence="13">
    <location>
        <begin position="12"/>
        <end position="34"/>
    </location>
</feature>
<dbReference type="PANTHER" id="PTHR35864">
    <property type="entry name" value="ZINC METALLOPROTEASE MJ0611-RELATED"/>
    <property type="match status" value="1"/>
</dbReference>
<evidence type="ECO:0000256" key="2">
    <source>
        <dbReference type="ARBA" id="ARBA00004651"/>
    </source>
</evidence>
<dbReference type="PANTHER" id="PTHR35864:SF1">
    <property type="entry name" value="ZINC METALLOPROTEASE YWHC-RELATED"/>
    <property type="match status" value="1"/>
</dbReference>
<keyword evidence="15" id="KW-1185">Reference proteome</keyword>
<feature type="transmembrane region" description="Helical" evidence="13">
    <location>
        <begin position="132"/>
        <end position="153"/>
    </location>
</feature>
<keyword evidence="4" id="KW-1003">Cell membrane</keyword>
<dbReference type="GO" id="GO:0046872">
    <property type="term" value="F:metal ion binding"/>
    <property type="evidence" value="ECO:0007669"/>
    <property type="project" value="UniProtKB-KW"/>
</dbReference>
<comment type="caution">
    <text evidence="14">The sequence shown here is derived from an EMBL/GenBank/DDBJ whole genome shotgun (WGS) entry which is preliminary data.</text>
</comment>
<evidence type="ECO:0000313" key="15">
    <source>
        <dbReference type="Proteomes" id="UP000462055"/>
    </source>
</evidence>
<keyword evidence="8" id="KW-0378">Hydrolase</keyword>
<evidence type="ECO:0000256" key="13">
    <source>
        <dbReference type="SAM" id="Phobius"/>
    </source>
</evidence>
<dbReference type="CDD" id="cd06158">
    <property type="entry name" value="S2P-M50_like_1"/>
    <property type="match status" value="1"/>
</dbReference>
<organism evidence="14 15">
    <name type="scientific">Actinomadura physcomitrii</name>
    <dbReference type="NCBI Taxonomy" id="2650748"/>
    <lineage>
        <taxon>Bacteria</taxon>
        <taxon>Bacillati</taxon>
        <taxon>Actinomycetota</taxon>
        <taxon>Actinomycetes</taxon>
        <taxon>Streptosporangiales</taxon>
        <taxon>Thermomonosporaceae</taxon>
        <taxon>Actinomadura</taxon>
    </lineage>
</organism>
<feature type="transmembrane region" description="Helical" evidence="13">
    <location>
        <begin position="95"/>
        <end position="120"/>
    </location>
</feature>
<evidence type="ECO:0000256" key="7">
    <source>
        <dbReference type="ARBA" id="ARBA00022723"/>
    </source>
</evidence>
<evidence type="ECO:0000256" key="4">
    <source>
        <dbReference type="ARBA" id="ARBA00022475"/>
    </source>
</evidence>
<feature type="transmembrane region" description="Helical" evidence="13">
    <location>
        <begin position="165"/>
        <end position="186"/>
    </location>
</feature>
<evidence type="ECO:0000256" key="9">
    <source>
        <dbReference type="ARBA" id="ARBA00022833"/>
    </source>
</evidence>
<feature type="transmembrane region" description="Helical" evidence="13">
    <location>
        <begin position="207"/>
        <end position="224"/>
    </location>
</feature>
<comment type="cofactor">
    <cofactor evidence="1">
        <name>Zn(2+)</name>
        <dbReference type="ChEBI" id="CHEBI:29105"/>
    </cofactor>
</comment>
<dbReference type="Proteomes" id="UP000462055">
    <property type="component" value="Unassembled WGS sequence"/>
</dbReference>
<dbReference type="GO" id="GO:0006508">
    <property type="term" value="P:proteolysis"/>
    <property type="evidence" value="ECO:0007669"/>
    <property type="project" value="UniProtKB-KW"/>
</dbReference>
<keyword evidence="7" id="KW-0479">Metal-binding</keyword>
<keyword evidence="11" id="KW-0482">Metalloprotease</keyword>
<dbReference type="AlphaFoldDB" id="A0A6I4MN40"/>
<evidence type="ECO:0000256" key="3">
    <source>
        <dbReference type="ARBA" id="ARBA00007931"/>
    </source>
</evidence>
<dbReference type="EMBL" id="WBMS02000045">
    <property type="protein sequence ID" value="MWA06105.1"/>
    <property type="molecule type" value="Genomic_DNA"/>
</dbReference>
<reference evidence="14" key="1">
    <citation type="submission" date="2019-12" db="EMBL/GenBank/DDBJ databases">
        <title>Actinomadura physcomitrii sp. nov., a novel actinomycete isolated from moss [Physcomitrium sphaericum (Ludw) Fuernr].</title>
        <authorList>
            <person name="Zhuang X."/>
        </authorList>
    </citation>
    <scope>NUCLEOTIDE SEQUENCE [LARGE SCALE GENOMIC DNA]</scope>
    <source>
        <strain evidence="14">LD22</strain>
    </source>
</reference>
<keyword evidence="5 14" id="KW-0645">Protease</keyword>
<dbReference type="InterPro" id="IPR044537">
    <property type="entry name" value="Rip2-like"/>
</dbReference>
<dbReference type="GO" id="GO:0005886">
    <property type="term" value="C:plasma membrane"/>
    <property type="evidence" value="ECO:0007669"/>
    <property type="project" value="UniProtKB-SubCell"/>
</dbReference>
<gene>
    <name evidence="14" type="ORF">F8568_038300</name>
</gene>
<comment type="similarity">
    <text evidence="3">Belongs to the peptidase M50B family.</text>
</comment>
<protein>
    <submittedName>
        <fullName evidence="14">Site-2 protease family protein</fullName>
    </submittedName>
</protein>
<sequence length="261" mass="28303">MAADFTRRGRSAVAPSPVFLVIVAATVICGLLAWRYGDNPAKGARVALFGFVIAAWVLSLCVHEFGHAYIAYRSGDRSVAAKGYLTLNPLKYSDMLLSFLIPVVFILLGGIGLPGGAVWIERHRIPGRLRHSLVSAAGPLSNAIFAIMLAVIYKNFAAQGHAVFWLGLAFLAFLQVTAALLNLLPIPGLDGFGIVEPYLPRRLVDQISGYGGYAFLVLIALLWIDPINRGFFHLIYHITDALGIGAVSIDVGHSLFLFWQN</sequence>
<evidence type="ECO:0000256" key="10">
    <source>
        <dbReference type="ARBA" id="ARBA00022989"/>
    </source>
</evidence>
<feature type="transmembrane region" description="Helical" evidence="13">
    <location>
        <begin position="236"/>
        <end position="259"/>
    </location>
</feature>
<dbReference type="RefSeq" id="WP_151598504.1">
    <property type="nucleotide sequence ID" value="NZ_WBMS02000045.1"/>
</dbReference>